<dbReference type="PANTHER" id="PTHR34293">
    <property type="entry name" value="HTH-TYPE TRANSCRIPTIONAL REGULATOR TRMBL2"/>
    <property type="match status" value="1"/>
</dbReference>
<accession>M0NB34</accession>
<dbReference type="EMBL" id="AOME01000024">
    <property type="protein sequence ID" value="EMA54783.1"/>
    <property type="molecule type" value="Genomic_DNA"/>
</dbReference>
<name>M0NB34_9EURY</name>
<dbReference type="InterPro" id="IPR036390">
    <property type="entry name" value="WH_DNA-bd_sf"/>
</dbReference>
<dbReference type="PANTHER" id="PTHR34293:SF1">
    <property type="entry name" value="HTH-TYPE TRANSCRIPTIONAL REGULATOR TRMBL2"/>
    <property type="match status" value="1"/>
</dbReference>
<evidence type="ECO:0000313" key="3">
    <source>
        <dbReference type="Proteomes" id="UP000011625"/>
    </source>
</evidence>
<evidence type="ECO:0000259" key="1">
    <source>
        <dbReference type="Pfam" id="PF01978"/>
    </source>
</evidence>
<dbReference type="Pfam" id="PF01978">
    <property type="entry name" value="TrmB"/>
    <property type="match status" value="1"/>
</dbReference>
<reference evidence="2 3" key="1">
    <citation type="journal article" date="2014" name="PLoS Genet.">
        <title>Phylogenetically driven sequencing of extremely halophilic archaea reveals strategies for static and dynamic osmo-response.</title>
        <authorList>
            <person name="Becker E.A."/>
            <person name="Seitzer P.M."/>
            <person name="Tritt A."/>
            <person name="Larsen D."/>
            <person name="Krusor M."/>
            <person name="Yao A.I."/>
            <person name="Wu D."/>
            <person name="Madern D."/>
            <person name="Eisen J.A."/>
            <person name="Darling A.E."/>
            <person name="Facciotti M.T."/>
        </authorList>
    </citation>
    <scope>NUCLEOTIDE SEQUENCE [LARGE SCALE GENOMIC DNA]</scope>
    <source>
        <strain evidence="2 3">DSM 8989</strain>
    </source>
</reference>
<dbReference type="STRING" id="1227456.C450_04943"/>
<dbReference type="RefSeq" id="WP_005040766.1">
    <property type="nucleotide sequence ID" value="NZ_AOME01000024.1"/>
</dbReference>
<gene>
    <name evidence="2" type="ORF">C450_04943</name>
</gene>
<comment type="caution">
    <text evidence="2">The sequence shown here is derived from an EMBL/GenBank/DDBJ whole genome shotgun (WGS) entry which is preliminary data.</text>
</comment>
<feature type="domain" description="Transcription regulator TrmB N-terminal" evidence="1">
    <location>
        <begin position="36"/>
        <end position="109"/>
    </location>
</feature>
<keyword evidence="3" id="KW-1185">Reference proteome</keyword>
<sequence length="152" mass="17305">MGDTDTPTGTDITPLVESKEISEIFRNPSSAQEALLSVFDLQESHVRAYIAVVEHPDSKIDRIAEVVDRHRRYVAKSLRALHDAGLVEREERTFETGSIGLVYSPLPPEEVESRFQNELRDWLIDAQTEIRKIDRRIEVDSDSLCCDHGDEN</sequence>
<dbReference type="PATRIC" id="fig|1227456.3.peg.1011"/>
<dbReference type="InterPro" id="IPR002831">
    <property type="entry name" value="Tscrpt_reg_TrmB_N"/>
</dbReference>
<proteinExistence type="predicted"/>
<dbReference type="Gene3D" id="1.10.10.10">
    <property type="entry name" value="Winged helix-like DNA-binding domain superfamily/Winged helix DNA-binding domain"/>
    <property type="match status" value="1"/>
</dbReference>
<organism evidence="2 3">
    <name type="scientific">Halococcus salifodinae DSM 8989</name>
    <dbReference type="NCBI Taxonomy" id="1227456"/>
    <lineage>
        <taxon>Archaea</taxon>
        <taxon>Methanobacteriati</taxon>
        <taxon>Methanobacteriota</taxon>
        <taxon>Stenosarchaea group</taxon>
        <taxon>Halobacteria</taxon>
        <taxon>Halobacteriales</taxon>
        <taxon>Halococcaceae</taxon>
        <taxon>Halococcus</taxon>
    </lineage>
</organism>
<protein>
    <submittedName>
        <fullName evidence="2">TrmB family transcriptional regulator</fullName>
    </submittedName>
</protein>
<dbReference type="Proteomes" id="UP000011625">
    <property type="component" value="Unassembled WGS sequence"/>
</dbReference>
<dbReference type="OrthoDB" id="375905at2157"/>
<evidence type="ECO:0000313" key="2">
    <source>
        <dbReference type="EMBL" id="EMA54783.1"/>
    </source>
</evidence>
<dbReference type="AlphaFoldDB" id="M0NB34"/>
<dbReference type="InterPro" id="IPR036388">
    <property type="entry name" value="WH-like_DNA-bd_sf"/>
</dbReference>
<dbReference type="SUPFAM" id="SSF46785">
    <property type="entry name" value="Winged helix' DNA-binding domain"/>
    <property type="match status" value="1"/>
</dbReference>
<dbReference type="InterPro" id="IPR051797">
    <property type="entry name" value="TrmB-like"/>
</dbReference>